<dbReference type="AlphaFoldDB" id="A0A2N9BLJ3"/>
<proteinExistence type="predicted"/>
<name>A0A2N9BLJ3_STRCX</name>
<evidence type="ECO:0000313" key="2">
    <source>
        <dbReference type="Proteomes" id="UP000235464"/>
    </source>
</evidence>
<accession>A0A2N9BLJ3</accession>
<protein>
    <submittedName>
        <fullName evidence="1">Uncharacterized protein</fullName>
    </submittedName>
</protein>
<evidence type="ECO:0000313" key="1">
    <source>
        <dbReference type="EMBL" id="SOR84239.1"/>
    </source>
</evidence>
<dbReference type="EMBL" id="LT963352">
    <property type="protein sequence ID" value="SOR84239.1"/>
    <property type="molecule type" value="Genomic_DNA"/>
</dbReference>
<dbReference type="Proteomes" id="UP000235464">
    <property type="component" value="Chromosome I"/>
</dbReference>
<reference evidence="2" key="1">
    <citation type="submission" date="2017-11" db="EMBL/GenBank/DDBJ databases">
        <authorList>
            <person name="Wibberg D."/>
        </authorList>
    </citation>
    <scope>NUCLEOTIDE SEQUENCE [LARGE SCALE GENOMIC DNA]</scope>
</reference>
<keyword evidence="2" id="KW-1185">Reference proteome</keyword>
<organism evidence="1 2">
    <name type="scientific">Streptomyces chartreusis NRRL 3882</name>
    <dbReference type="NCBI Taxonomy" id="1079985"/>
    <lineage>
        <taxon>Bacteria</taxon>
        <taxon>Bacillati</taxon>
        <taxon>Actinomycetota</taxon>
        <taxon>Actinomycetes</taxon>
        <taxon>Kitasatosporales</taxon>
        <taxon>Streptomycetaceae</taxon>
        <taxon>Streptomyces</taxon>
    </lineage>
</organism>
<gene>
    <name evidence="1" type="ORF">SCNRRL3882_7684</name>
</gene>
<dbReference type="RefSeq" id="WP_267880839.1">
    <property type="nucleotide sequence ID" value="NZ_LT962942.1"/>
</dbReference>
<sequence length="43" mass="4304">MASLKSADNQISVVAGGCTGSFSNGSITVPVAMNATDGYHTSR</sequence>